<dbReference type="Proteomes" id="UP000027866">
    <property type="component" value="Unassembled WGS sequence"/>
</dbReference>
<evidence type="ECO:0000256" key="1">
    <source>
        <dbReference type="ARBA" id="ARBA00023015"/>
    </source>
</evidence>
<keyword evidence="6" id="KW-1185">Reference proteome</keyword>
<dbReference type="Pfam" id="PF07729">
    <property type="entry name" value="FCD"/>
    <property type="match status" value="1"/>
</dbReference>
<name>A0A074NGF5_9SPHN</name>
<dbReference type="GO" id="GO:0003677">
    <property type="term" value="F:DNA binding"/>
    <property type="evidence" value="ECO:0007669"/>
    <property type="project" value="UniProtKB-KW"/>
</dbReference>
<dbReference type="PATRIC" id="fig|39960.10.peg.2841"/>
<evidence type="ECO:0000256" key="2">
    <source>
        <dbReference type="ARBA" id="ARBA00023125"/>
    </source>
</evidence>
<dbReference type="RefSeq" id="WP_034902023.1">
    <property type="nucleotide sequence ID" value="NZ_CP017057.1"/>
</dbReference>
<reference evidence="5 6" key="1">
    <citation type="submission" date="2014-04" db="EMBL/GenBank/DDBJ databases">
        <title>A comprehensive comparison of genomes of Erythrobacter spp. Strains.</title>
        <authorList>
            <person name="Zheng Q."/>
        </authorList>
    </citation>
    <scope>NUCLEOTIDE SEQUENCE [LARGE SCALE GENOMIC DNA]</scope>
    <source>
        <strain evidence="5 6">DSM 8509</strain>
    </source>
</reference>
<keyword evidence="1" id="KW-0805">Transcription regulation</keyword>
<feature type="domain" description="HTH gntR-type" evidence="4">
    <location>
        <begin position="2"/>
        <end position="69"/>
    </location>
</feature>
<organism evidence="5 6">
    <name type="scientific">Erythrobacter litoralis</name>
    <dbReference type="NCBI Taxonomy" id="39960"/>
    <lineage>
        <taxon>Bacteria</taxon>
        <taxon>Pseudomonadati</taxon>
        <taxon>Pseudomonadota</taxon>
        <taxon>Alphaproteobacteria</taxon>
        <taxon>Sphingomonadales</taxon>
        <taxon>Erythrobacteraceae</taxon>
        <taxon>Erythrobacter/Porphyrobacter group</taxon>
        <taxon>Erythrobacter</taxon>
    </lineage>
</organism>
<dbReference type="PROSITE" id="PS50949">
    <property type="entry name" value="HTH_GNTR"/>
    <property type="match status" value="1"/>
</dbReference>
<dbReference type="Gene3D" id="1.10.10.10">
    <property type="entry name" value="Winged helix-like DNA-binding domain superfamily/Winged helix DNA-binding domain"/>
    <property type="match status" value="1"/>
</dbReference>
<dbReference type="PANTHER" id="PTHR43537">
    <property type="entry name" value="TRANSCRIPTIONAL REGULATOR, GNTR FAMILY"/>
    <property type="match status" value="1"/>
</dbReference>
<sequence length="223" mass="24843">MTRASDRAYAKIRAFLLGGGAHPGEQVTEERLAEIAGVSRTPVREAMRRLENELLLVRSPSKRIFVADWSRDDIDEMFTLRQMLEGHAAKRAATRLTAQEIDRLEAVNGSLREAIAGEPPDIVRFLEANRRFHDIITGAARSPRLGQVLAMLVEQPVLVRTARHYSVRDLRQSARDHDELIAAFRAGDPDWAQAVMKSHLRRAFHTFADAAEAEGGAAKDAAE</sequence>
<dbReference type="EMBL" id="JMIX01000004">
    <property type="protein sequence ID" value="KEO96697.1"/>
    <property type="molecule type" value="Genomic_DNA"/>
</dbReference>
<evidence type="ECO:0000256" key="3">
    <source>
        <dbReference type="ARBA" id="ARBA00023163"/>
    </source>
</evidence>
<keyword evidence="3" id="KW-0804">Transcription</keyword>
<dbReference type="AlphaFoldDB" id="A0A074NGF5"/>
<comment type="caution">
    <text evidence="5">The sequence shown here is derived from an EMBL/GenBank/DDBJ whole genome shotgun (WGS) entry which is preliminary data.</text>
</comment>
<dbReference type="SUPFAM" id="SSF46785">
    <property type="entry name" value="Winged helix' DNA-binding domain"/>
    <property type="match status" value="1"/>
</dbReference>
<dbReference type="InterPro" id="IPR011711">
    <property type="entry name" value="GntR_C"/>
</dbReference>
<dbReference type="PANTHER" id="PTHR43537:SF24">
    <property type="entry name" value="GLUCONATE OPERON TRANSCRIPTIONAL REPRESSOR"/>
    <property type="match status" value="1"/>
</dbReference>
<accession>A0A074NGF5</accession>
<dbReference type="Gene3D" id="1.20.120.530">
    <property type="entry name" value="GntR ligand-binding domain-like"/>
    <property type="match status" value="1"/>
</dbReference>
<dbReference type="SMART" id="SM00345">
    <property type="entry name" value="HTH_GNTR"/>
    <property type="match status" value="1"/>
</dbReference>
<evidence type="ECO:0000313" key="6">
    <source>
        <dbReference type="Proteomes" id="UP000027866"/>
    </source>
</evidence>
<dbReference type="SMART" id="SM00895">
    <property type="entry name" value="FCD"/>
    <property type="match status" value="1"/>
</dbReference>
<dbReference type="KEGG" id="elq:Ga0102493_11589"/>
<dbReference type="OrthoDB" id="7620579at2"/>
<evidence type="ECO:0000259" key="4">
    <source>
        <dbReference type="PROSITE" id="PS50949"/>
    </source>
</evidence>
<keyword evidence="2" id="KW-0238">DNA-binding</keyword>
<dbReference type="Pfam" id="PF00392">
    <property type="entry name" value="GntR"/>
    <property type="match status" value="1"/>
</dbReference>
<proteinExistence type="predicted"/>
<dbReference type="InterPro" id="IPR036390">
    <property type="entry name" value="WH_DNA-bd_sf"/>
</dbReference>
<evidence type="ECO:0000313" key="5">
    <source>
        <dbReference type="EMBL" id="KEO96697.1"/>
    </source>
</evidence>
<gene>
    <name evidence="5" type="ORF">EH32_08420</name>
</gene>
<dbReference type="InterPro" id="IPR000524">
    <property type="entry name" value="Tscrpt_reg_HTH_GntR"/>
</dbReference>
<dbReference type="SUPFAM" id="SSF48008">
    <property type="entry name" value="GntR ligand-binding domain-like"/>
    <property type="match status" value="1"/>
</dbReference>
<protein>
    <submittedName>
        <fullName evidence="5">GntR family transcriptional regulator</fullName>
    </submittedName>
</protein>
<dbReference type="InterPro" id="IPR036388">
    <property type="entry name" value="WH-like_DNA-bd_sf"/>
</dbReference>
<dbReference type="InterPro" id="IPR008920">
    <property type="entry name" value="TF_FadR/GntR_C"/>
</dbReference>
<dbReference type="GO" id="GO:0003700">
    <property type="term" value="F:DNA-binding transcription factor activity"/>
    <property type="evidence" value="ECO:0007669"/>
    <property type="project" value="InterPro"/>
</dbReference>